<dbReference type="EMBL" id="FRBI01000007">
    <property type="protein sequence ID" value="SHL95316.1"/>
    <property type="molecule type" value="Genomic_DNA"/>
</dbReference>
<reference evidence="1 2" key="1">
    <citation type="submission" date="2016-11" db="EMBL/GenBank/DDBJ databases">
        <authorList>
            <person name="Jaros S."/>
            <person name="Januszkiewicz K."/>
            <person name="Wedrychowicz H."/>
        </authorList>
    </citation>
    <scope>NUCLEOTIDE SEQUENCE [LARGE SCALE GENOMIC DNA]</scope>
    <source>
        <strain evidence="1 2">CGMCC 4.2025</strain>
    </source>
</reference>
<dbReference type="AlphaFoldDB" id="A0A1M7EUN7"/>
<dbReference type="STRING" id="310782.SAMN05216499_10788"/>
<evidence type="ECO:0000313" key="2">
    <source>
        <dbReference type="Proteomes" id="UP000184111"/>
    </source>
</evidence>
<dbReference type="Proteomes" id="UP000184111">
    <property type="component" value="Unassembled WGS sequence"/>
</dbReference>
<gene>
    <name evidence="1" type="ORF">SAMN05216499_10788</name>
</gene>
<proteinExistence type="predicted"/>
<evidence type="ECO:0000313" key="1">
    <source>
        <dbReference type="EMBL" id="SHL95316.1"/>
    </source>
</evidence>
<sequence length="33" mass="3213">MAVAVDCRPTLPDTAAPAAGAAASRVAGSLNWT</sequence>
<protein>
    <submittedName>
        <fullName evidence="1">Uncharacterized protein</fullName>
    </submittedName>
</protein>
<accession>A0A1M7EUN7</accession>
<keyword evidence="2" id="KW-1185">Reference proteome</keyword>
<organism evidence="1 2">
    <name type="scientific">Actinacidiphila paucisporea</name>
    <dbReference type="NCBI Taxonomy" id="310782"/>
    <lineage>
        <taxon>Bacteria</taxon>
        <taxon>Bacillati</taxon>
        <taxon>Actinomycetota</taxon>
        <taxon>Actinomycetes</taxon>
        <taxon>Kitasatosporales</taxon>
        <taxon>Streptomycetaceae</taxon>
        <taxon>Actinacidiphila</taxon>
    </lineage>
</organism>
<name>A0A1M7EUN7_9ACTN</name>